<dbReference type="CDD" id="cd20013">
    <property type="entry name" value="PBP1_RPA0985_benzoate-like"/>
    <property type="match status" value="1"/>
</dbReference>
<evidence type="ECO:0000256" key="1">
    <source>
        <dbReference type="ARBA" id="ARBA00010062"/>
    </source>
</evidence>
<feature type="signal peptide" evidence="5">
    <location>
        <begin position="1"/>
        <end position="25"/>
    </location>
</feature>
<evidence type="ECO:0000313" key="7">
    <source>
        <dbReference type="EMBL" id="RDI62416.1"/>
    </source>
</evidence>
<dbReference type="RefSeq" id="WP_114768534.1">
    <property type="nucleotide sequence ID" value="NZ_QQBB01000001.1"/>
</dbReference>
<dbReference type="InterPro" id="IPR028081">
    <property type="entry name" value="Leu-bd"/>
</dbReference>
<dbReference type="PANTHER" id="PTHR30483">
    <property type="entry name" value="LEUCINE-SPECIFIC-BINDING PROTEIN"/>
    <property type="match status" value="1"/>
</dbReference>
<dbReference type="Proteomes" id="UP000254925">
    <property type="component" value="Unassembled WGS sequence"/>
</dbReference>
<sequence length="391" mass="41443">MKRRTVLKAGAAALALSLSAGFAWAQETVKIGLILPMTGPFASTGRQIEAAAKLYMQQNGDTVAGKKIQLIVKDDTGVADVTKRLAQELIVQEKAAVLAGFGLTPLALATAPLATQAKVPEVVMAAATSIITEQSPFVVRTSFTAAQATVPLAEWASKEGLKKVVTLVSDYGPGIDVEKAFSETFTKAGGQVENLRVPLANPDFSPFLQKVADAKPDALLAFVPSGVGAQFMKQFVERGLDKSGIRFLAEGSVTDDDLLNNIGDVALGAVTSHHYSASHDSPENKAFVEAFKKANGGMRPNFMAVGGYDGMHLIYEGLKKTNGAGGQALIDAMKGLSWTSPRGPVSIDPQTRDIVQNIYVRKVERVNGELYNVEFATIPNVKDPVKAAKAN</sequence>
<dbReference type="PRINTS" id="PR00337">
    <property type="entry name" value="LEUILEVALBP"/>
</dbReference>
<dbReference type="AlphaFoldDB" id="A0A370HV77"/>
<feature type="chain" id="PRO_5016711957" evidence="5">
    <location>
        <begin position="26"/>
        <end position="391"/>
    </location>
</feature>
<comment type="similarity">
    <text evidence="1">Belongs to the leucine-binding protein family.</text>
</comment>
<organism evidence="7 8">
    <name type="scientific">Microvirga subterranea</name>
    <dbReference type="NCBI Taxonomy" id="186651"/>
    <lineage>
        <taxon>Bacteria</taxon>
        <taxon>Pseudomonadati</taxon>
        <taxon>Pseudomonadota</taxon>
        <taxon>Alphaproteobacteria</taxon>
        <taxon>Hyphomicrobiales</taxon>
        <taxon>Methylobacteriaceae</taxon>
        <taxon>Microvirga</taxon>
    </lineage>
</organism>
<dbReference type="GO" id="GO:0006865">
    <property type="term" value="P:amino acid transport"/>
    <property type="evidence" value="ECO:0007669"/>
    <property type="project" value="UniProtKB-KW"/>
</dbReference>
<evidence type="ECO:0000256" key="4">
    <source>
        <dbReference type="ARBA" id="ARBA00022970"/>
    </source>
</evidence>
<protein>
    <submittedName>
        <fullName evidence="7">Amino acid/amide ABC transporter substrate-binding protein (HAAT family)</fullName>
    </submittedName>
</protein>
<dbReference type="OrthoDB" id="6083760at2"/>
<keyword evidence="4" id="KW-0029">Amino-acid transport</keyword>
<name>A0A370HV77_9HYPH</name>
<keyword evidence="2" id="KW-0813">Transport</keyword>
<feature type="domain" description="Leucine-binding protein" evidence="6">
    <location>
        <begin position="28"/>
        <end position="364"/>
    </location>
</feature>
<dbReference type="InterPro" id="IPR000709">
    <property type="entry name" value="Leu_Ile_Val-bd"/>
</dbReference>
<evidence type="ECO:0000313" key="8">
    <source>
        <dbReference type="Proteomes" id="UP000254925"/>
    </source>
</evidence>
<gene>
    <name evidence="7" type="ORF">DES45_101686</name>
</gene>
<dbReference type="EMBL" id="QQBB01000001">
    <property type="protein sequence ID" value="RDI62416.1"/>
    <property type="molecule type" value="Genomic_DNA"/>
</dbReference>
<evidence type="ECO:0000259" key="6">
    <source>
        <dbReference type="Pfam" id="PF13458"/>
    </source>
</evidence>
<proteinExistence type="inferred from homology"/>
<dbReference type="PANTHER" id="PTHR30483:SF6">
    <property type="entry name" value="PERIPLASMIC BINDING PROTEIN OF ABC TRANSPORTER FOR NATURAL AMINO ACIDS"/>
    <property type="match status" value="1"/>
</dbReference>
<accession>A0A370HV77</accession>
<dbReference type="Gene3D" id="3.40.50.2300">
    <property type="match status" value="2"/>
</dbReference>
<evidence type="ECO:0000256" key="2">
    <source>
        <dbReference type="ARBA" id="ARBA00022448"/>
    </source>
</evidence>
<dbReference type="InterPro" id="IPR051010">
    <property type="entry name" value="BCAA_transport"/>
</dbReference>
<evidence type="ECO:0000256" key="5">
    <source>
        <dbReference type="SAM" id="SignalP"/>
    </source>
</evidence>
<keyword evidence="3 5" id="KW-0732">Signal</keyword>
<dbReference type="InterPro" id="IPR028082">
    <property type="entry name" value="Peripla_BP_I"/>
</dbReference>
<evidence type="ECO:0000256" key="3">
    <source>
        <dbReference type="ARBA" id="ARBA00022729"/>
    </source>
</evidence>
<keyword evidence="8" id="KW-1185">Reference proteome</keyword>
<reference evidence="7 8" key="1">
    <citation type="submission" date="2018-07" db="EMBL/GenBank/DDBJ databases">
        <title>Genomic Encyclopedia of Type Strains, Phase IV (KMG-IV): sequencing the most valuable type-strain genomes for metagenomic binning, comparative biology and taxonomic classification.</title>
        <authorList>
            <person name="Goeker M."/>
        </authorList>
    </citation>
    <scope>NUCLEOTIDE SEQUENCE [LARGE SCALE GENOMIC DNA]</scope>
    <source>
        <strain evidence="7 8">DSM 14364</strain>
    </source>
</reference>
<dbReference type="Pfam" id="PF13458">
    <property type="entry name" value="Peripla_BP_6"/>
    <property type="match status" value="1"/>
</dbReference>
<comment type="caution">
    <text evidence="7">The sequence shown here is derived from an EMBL/GenBank/DDBJ whole genome shotgun (WGS) entry which is preliminary data.</text>
</comment>
<dbReference type="SUPFAM" id="SSF53822">
    <property type="entry name" value="Periplasmic binding protein-like I"/>
    <property type="match status" value="1"/>
</dbReference>